<evidence type="ECO:0000313" key="4">
    <source>
        <dbReference type="Proteomes" id="UP000217790"/>
    </source>
</evidence>
<evidence type="ECO:0000256" key="2">
    <source>
        <dbReference type="SAM" id="Phobius"/>
    </source>
</evidence>
<feature type="transmembrane region" description="Helical" evidence="2">
    <location>
        <begin position="221"/>
        <end position="243"/>
    </location>
</feature>
<protein>
    <submittedName>
        <fullName evidence="3">Uncharacterized protein</fullName>
    </submittedName>
</protein>
<feature type="transmembrane region" description="Helical" evidence="2">
    <location>
        <begin position="255"/>
        <end position="274"/>
    </location>
</feature>
<evidence type="ECO:0000313" key="3">
    <source>
        <dbReference type="EMBL" id="PBK96167.1"/>
    </source>
</evidence>
<dbReference type="AlphaFoldDB" id="A0A2H3E4B7"/>
<evidence type="ECO:0000256" key="1">
    <source>
        <dbReference type="SAM" id="MobiDB-lite"/>
    </source>
</evidence>
<keyword evidence="2" id="KW-0472">Membrane</keyword>
<dbReference type="Proteomes" id="UP000217790">
    <property type="component" value="Unassembled WGS sequence"/>
</dbReference>
<accession>A0A2H3E4B7</accession>
<proteinExistence type="predicted"/>
<feature type="transmembrane region" description="Helical" evidence="2">
    <location>
        <begin position="27"/>
        <end position="46"/>
    </location>
</feature>
<dbReference type="EMBL" id="KZ293651">
    <property type="protein sequence ID" value="PBK96167.1"/>
    <property type="molecule type" value="Genomic_DNA"/>
</dbReference>
<dbReference type="InParanoid" id="A0A2H3E4B7"/>
<keyword evidence="2" id="KW-0812">Transmembrane</keyword>
<sequence>MDSQPPDISQDEKNTLFGGLDLNMNTMILQALLHGMYTGIVASTLWSIFSSPRRLHSVFLCTIIVVLYILSTVPFGINLAFERRAFIEHGDNYYSVFTALVDFGPWWRAYFLANGITGGISVLLVDMTIIWRCWVLWDRQWQVIFVPMVCVAVGTVMKIIQTLSNLHKLTEDNSKTGHFAAEIDWTLIYIFMTLATTLLCTLLIAYRIISHAPRMSASRKIIEMLIESCAMYSLSLIIYLALVSRNLESAYYADIIAAYIKPIATTLLVARVSAHANARLRRQQMAAMWENHPPLVGCFREDGTDNSHGPDGDHQTVSGLSGKETV</sequence>
<feature type="compositionally biased region" description="Basic and acidic residues" evidence="1">
    <location>
        <begin position="300"/>
        <end position="314"/>
    </location>
</feature>
<feature type="transmembrane region" description="Helical" evidence="2">
    <location>
        <begin position="143"/>
        <end position="166"/>
    </location>
</feature>
<dbReference type="OrthoDB" id="2930308at2759"/>
<keyword evidence="4" id="KW-1185">Reference proteome</keyword>
<keyword evidence="2" id="KW-1133">Transmembrane helix</keyword>
<name>A0A2H3E4B7_ARMGA</name>
<feature type="transmembrane region" description="Helical" evidence="2">
    <location>
        <begin position="186"/>
        <end position="209"/>
    </location>
</feature>
<feature type="region of interest" description="Disordered" evidence="1">
    <location>
        <begin position="300"/>
        <end position="326"/>
    </location>
</feature>
<organism evidence="3 4">
    <name type="scientific">Armillaria gallica</name>
    <name type="common">Bulbous honey fungus</name>
    <name type="synonym">Armillaria bulbosa</name>
    <dbReference type="NCBI Taxonomy" id="47427"/>
    <lineage>
        <taxon>Eukaryota</taxon>
        <taxon>Fungi</taxon>
        <taxon>Dikarya</taxon>
        <taxon>Basidiomycota</taxon>
        <taxon>Agaricomycotina</taxon>
        <taxon>Agaricomycetes</taxon>
        <taxon>Agaricomycetidae</taxon>
        <taxon>Agaricales</taxon>
        <taxon>Marasmiineae</taxon>
        <taxon>Physalacriaceae</taxon>
        <taxon>Armillaria</taxon>
    </lineage>
</organism>
<gene>
    <name evidence="3" type="ORF">ARMGADRAFT_1077676</name>
</gene>
<feature type="transmembrane region" description="Helical" evidence="2">
    <location>
        <begin position="58"/>
        <end position="81"/>
    </location>
</feature>
<dbReference type="OMA" id="SKTGHFA"/>
<reference evidence="4" key="1">
    <citation type="journal article" date="2017" name="Nat. Ecol. Evol.">
        <title>Genome expansion and lineage-specific genetic innovations in the forest pathogenic fungi Armillaria.</title>
        <authorList>
            <person name="Sipos G."/>
            <person name="Prasanna A.N."/>
            <person name="Walter M.C."/>
            <person name="O'Connor E."/>
            <person name="Balint B."/>
            <person name="Krizsan K."/>
            <person name="Kiss B."/>
            <person name="Hess J."/>
            <person name="Varga T."/>
            <person name="Slot J."/>
            <person name="Riley R."/>
            <person name="Boka B."/>
            <person name="Rigling D."/>
            <person name="Barry K."/>
            <person name="Lee J."/>
            <person name="Mihaltcheva S."/>
            <person name="LaButti K."/>
            <person name="Lipzen A."/>
            <person name="Waldron R."/>
            <person name="Moloney N.M."/>
            <person name="Sperisen C."/>
            <person name="Kredics L."/>
            <person name="Vagvoelgyi C."/>
            <person name="Patrignani A."/>
            <person name="Fitzpatrick D."/>
            <person name="Nagy I."/>
            <person name="Doyle S."/>
            <person name="Anderson J.B."/>
            <person name="Grigoriev I.V."/>
            <person name="Gueldener U."/>
            <person name="Muensterkoetter M."/>
            <person name="Nagy L.G."/>
        </authorList>
    </citation>
    <scope>NUCLEOTIDE SEQUENCE [LARGE SCALE GENOMIC DNA]</scope>
    <source>
        <strain evidence="4">Ar21-2</strain>
    </source>
</reference>
<feature type="transmembrane region" description="Helical" evidence="2">
    <location>
        <begin position="109"/>
        <end position="131"/>
    </location>
</feature>